<dbReference type="OrthoDB" id="3429868at2759"/>
<evidence type="ECO:0000313" key="3">
    <source>
        <dbReference type="EMBL" id="PMD55296.1"/>
    </source>
</evidence>
<evidence type="ECO:0000256" key="2">
    <source>
        <dbReference type="SAM" id="SignalP"/>
    </source>
</evidence>
<evidence type="ECO:0000313" key="4">
    <source>
        <dbReference type="Proteomes" id="UP000235371"/>
    </source>
</evidence>
<dbReference type="EMBL" id="KZ613856">
    <property type="protein sequence ID" value="PMD55296.1"/>
    <property type="molecule type" value="Genomic_DNA"/>
</dbReference>
<keyword evidence="1" id="KW-0472">Membrane</keyword>
<dbReference type="STRING" id="1095630.A0A2J6SWZ1"/>
<reference evidence="3 4" key="1">
    <citation type="submission" date="2016-04" db="EMBL/GenBank/DDBJ databases">
        <title>A degradative enzymes factory behind the ericoid mycorrhizal symbiosis.</title>
        <authorList>
            <consortium name="DOE Joint Genome Institute"/>
            <person name="Martino E."/>
            <person name="Morin E."/>
            <person name="Grelet G."/>
            <person name="Kuo A."/>
            <person name="Kohler A."/>
            <person name="Daghino S."/>
            <person name="Barry K."/>
            <person name="Choi C."/>
            <person name="Cichocki N."/>
            <person name="Clum A."/>
            <person name="Copeland A."/>
            <person name="Hainaut M."/>
            <person name="Haridas S."/>
            <person name="Labutti K."/>
            <person name="Lindquist E."/>
            <person name="Lipzen A."/>
            <person name="Khouja H.-R."/>
            <person name="Murat C."/>
            <person name="Ohm R."/>
            <person name="Olson A."/>
            <person name="Spatafora J."/>
            <person name="Veneault-Fourrey C."/>
            <person name="Henrissat B."/>
            <person name="Grigoriev I."/>
            <person name="Martin F."/>
            <person name="Perotto S."/>
        </authorList>
    </citation>
    <scope>NUCLEOTIDE SEQUENCE [LARGE SCALE GENOMIC DNA]</scope>
    <source>
        <strain evidence="3 4">E</strain>
    </source>
</reference>
<proteinExistence type="predicted"/>
<keyword evidence="1" id="KW-0812">Transmembrane</keyword>
<accession>A0A2J6SWZ1</accession>
<organism evidence="3 4">
    <name type="scientific">Hyaloscypha bicolor E</name>
    <dbReference type="NCBI Taxonomy" id="1095630"/>
    <lineage>
        <taxon>Eukaryota</taxon>
        <taxon>Fungi</taxon>
        <taxon>Dikarya</taxon>
        <taxon>Ascomycota</taxon>
        <taxon>Pezizomycotina</taxon>
        <taxon>Leotiomycetes</taxon>
        <taxon>Helotiales</taxon>
        <taxon>Hyaloscyphaceae</taxon>
        <taxon>Hyaloscypha</taxon>
        <taxon>Hyaloscypha bicolor</taxon>
    </lineage>
</organism>
<dbReference type="InParanoid" id="A0A2J6SWZ1"/>
<feature type="signal peptide" evidence="2">
    <location>
        <begin position="1"/>
        <end position="23"/>
    </location>
</feature>
<feature type="chain" id="PRO_5014407935" evidence="2">
    <location>
        <begin position="24"/>
        <end position="138"/>
    </location>
</feature>
<feature type="transmembrane region" description="Helical" evidence="1">
    <location>
        <begin position="47"/>
        <end position="71"/>
    </location>
</feature>
<keyword evidence="1" id="KW-1133">Transmembrane helix</keyword>
<feature type="transmembrane region" description="Helical" evidence="1">
    <location>
        <begin position="110"/>
        <end position="135"/>
    </location>
</feature>
<name>A0A2J6SWZ1_9HELO</name>
<protein>
    <submittedName>
        <fullName evidence="3">Uncharacterized protein</fullName>
    </submittedName>
</protein>
<dbReference type="AlphaFoldDB" id="A0A2J6SWZ1"/>
<sequence length="138" mass="14881">NMLAGLFAWLLLVSFIVLPATFASIRNSRALDGIGKAGKAVISATQNIPVLWVAGSCCVCGASGLLWLWWGQNQNYIWLGDRIFLPGLINSTIGLITTLVNVYTTQRGTWSIISVVTAAATATTTLVTLIMYLLYAAW</sequence>
<evidence type="ECO:0000256" key="1">
    <source>
        <dbReference type="SAM" id="Phobius"/>
    </source>
</evidence>
<feature type="transmembrane region" description="Helical" evidence="1">
    <location>
        <begin position="83"/>
        <end position="104"/>
    </location>
</feature>
<feature type="non-terminal residue" evidence="3">
    <location>
        <position position="1"/>
    </location>
</feature>
<gene>
    <name evidence="3" type="ORF">K444DRAFT_513931</name>
</gene>
<dbReference type="GeneID" id="36581605"/>
<keyword evidence="4" id="KW-1185">Reference proteome</keyword>
<keyword evidence="2" id="KW-0732">Signal</keyword>
<dbReference type="RefSeq" id="XP_024732200.1">
    <property type="nucleotide sequence ID" value="XM_024873525.1"/>
</dbReference>
<feature type="non-terminal residue" evidence="3">
    <location>
        <position position="138"/>
    </location>
</feature>
<dbReference type="Proteomes" id="UP000235371">
    <property type="component" value="Unassembled WGS sequence"/>
</dbReference>